<comment type="caution">
    <text evidence="1">The sequence shown here is derived from an EMBL/GenBank/DDBJ whole genome shotgun (WGS) entry which is preliminary data.</text>
</comment>
<evidence type="ECO:0000313" key="2">
    <source>
        <dbReference type="Proteomes" id="UP000183760"/>
    </source>
</evidence>
<dbReference type="Pfam" id="PF04463">
    <property type="entry name" value="2-thiour_desulf"/>
    <property type="match status" value="1"/>
</dbReference>
<dbReference type="PANTHER" id="PTHR30087">
    <property type="entry name" value="INNER MEMBRANE PROTEIN"/>
    <property type="match status" value="1"/>
</dbReference>
<dbReference type="InterPro" id="IPR007553">
    <property type="entry name" value="2-thiour_desulf"/>
</dbReference>
<keyword evidence="2" id="KW-1185">Reference proteome</keyword>
<reference evidence="1 2" key="1">
    <citation type="submission" date="2016-10" db="EMBL/GenBank/DDBJ databases">
        <authorList>
            <person name="Varghese N."/>
            <person name="Submissions S."/>
        </authorList>
    </citation>
    <scope>NUCLEOTIDE SEQUENCE [LARGE SCALE GENOMIC DNA]</scope>
    <source>
        <strain evidence="1 2">DSM 16525</strain>
    </source>
</reference>
<organism evidence="1 2">
    <name type="scientific">Myxococcus fulvus</name>
    <dbReference type="NCBI Taxonomy" id="33"/>
    <lineage>
        <taxon>Bacteria</taxon>
        <taxon>Pseudomonadati</taxon>
        <taxon>Myxococcota</taxon>
        <taxon>Myxococcia</taxon>
        <taxon>Myxococcales</taxon>
        <taxon>Cystobacterineae</taxon>
        <taxon>Myxococcaceae</taxon>
        <taxon>Myxococcus</taxon>
    </lineage>
</organism>
<accession>A0ABY1CQA0</accession>
<dbReference type="PANTHER" id="PTHR30087:SF1">
    <property type="entry name" value="HYPOTHETICAL CYTOSOLIC PROTEIN"/>
    <property type="match status" value="1"/>
</dbReference>
<protein>
    <submittedName>
        <fullName evidence="1">Uncharacterized conserved protein YbbK, DUF523 family</fullName>
    </submittedName>
</protein>
<dbReference type="RefSeq" id="WP_082165141.1">
    <property type="nucleotide sequence ID" value="NZ_BJXR01000030.1"/>
</dbReference>
<sequence length="143" mass="15367">MVSACLLGEACRYDGRSQRSERVLAALEGKAVVPICPEVASGLPIPRPPVDLRGGTGVDVWAGQARAVEREARTDRTEDFQRGARLALDAARRFDVTVALLKEKSPSCGSQRVYESGVLRSGEGITTALLRAEDITVVSDEEL</sequence>
<name>A0ABY1CQA0_MYXFU</name>
<dbReference type="EMBL" id="FOIB01000008">
    <property type="protein sequence ID" value="SEU30901.1"/>
    <property type="molecule type" value="Genomic_DNA"/>
</dbReference>
<dbReference type="Proteomes" id="UP000183760">
    <property type="component" value="Unassembled WGS sequence"/>
</dbReference>
<evidence type="ECO:0000313" key="1">
    <source>
        <dbReference type="EMBL" id="SEU30901.1"/>
    </source>
</evidence>
<gene>
    <name evidence="1" type="ORF">SAMN05443572_108423</name>
</gene>
<proteinExistence type="predicted"/>